<comment type="subcellular location">
    <subcellularLocation>
        <location evidence="1">Cytoplasm</location>
    </subcellularLocation>
</comment>
<dbReference type="AlphaFoldDB" id="A0A8X6P8V3"/>
<accession>A0A8X6P8V3</accession>
<dbReference type="Proteomes" id="UP000887013">
    <property type="component" value="Unassembled WGS sequence"/>
</dbReference>
<dbReference type="GO" id="GO:0005085">
    <property type="term" value="F:guanyl-nucleotide exchange factor activity"/>
    <property type="evidence" value="ECO:0007669"/>
    <property type="project" value="InterPro"/>
</dbReference>
<reference evidence="4" key="1">
    <citation type="submission" date="2020-08" db="EMBL/GenBank/DDBJ databases">
        <title>Multicomponent nature underlies the extraordinary mechanical properties of spider dragline silk.</title>
        <authorList>
            <person name="Kono N."/>
            <person name="Nakamura H."/>
            <person name="Mori M."/>
            <person name="Yoshida Y."/>
            <person name="Ohtoshi R."/>
            <person name="Malay A.D."/>
            <person name="Moran D.A.P."/>
            <person name="Tomita M."/>
            <person name="Numata K."/>
            <person name="Arakawa K."/>
        </authorList>
    </citation>
    <scope>NUCLEOTIDE SEQUENCE</scope>
</reference>
<proteinExistence type="predicted"/>
<keyword evidence="2" id="KW-0963">Cytoplasm</keyword>
<dbReference type="GO" id="GO:0005737">
    <property type="term" value="C:cytoplasm"/>
    <property type="evidence" value="ECO:0007669"/>
    <property type="project" value="UniProtKB-SubCell"/>
</dbReference>
<dbReference type="InterPro" id="IPR035899">
    <property type="entry name" value="DBL_dom_sf"/>
</dbReference>
<evidence type="ECO:0000256" key="2">
    <source>
        <dbReference type="ARBA" id="ARBA00022490"/>
    </source>
</evidence>
<comment type="caution">
    <text evidence="4">The sequence shown here is derived from an EMBL/GenBank/DDBJ whole genome shotgun (WGS) entry which is preliminary data.</text>
</comment>
<keyword evidence="5" id="KW-1185">Reference proteome</keyword>
<dbReference type="SMART" id="SM00325">
    <property type="entry name" value="RhoGEF"/>
    <property type="match status" value="1"/>
</dbReference>
<evidence type="ECO:0000256" key="1">
    <source>
        <dbReference type="ARBA" id="ARBA00004496"/>
    </source>
</evidence>
<protein>
    <submittedName>
        <fullName evidence="4">Intersectin-1</fullName>
    </submittedName>
</protein>
<organism evidence="4 5">
    <name type="scientific">Nephila pilipes</name>
    <name type="common">Giant wood spider</name>
    <name type="synonym">Nephila maculata</name>
    <dbReference type="NCBI Taxonomy" id="299642"/>
    <lineage>
        <taxon>Eukaryota</taxon>
        <taxon>Metazoa</taxon>
        <taxon>Ecdysozoa</taxon>
        <taxon>Arthropoda</taxon>
        <taxon>Chelicerata</taxon>
        <taxon>Arachnida</taxon>
        <taxon>Araneae</taxon>
        <taxon>Araneomorphae</taxon>
        <taxon>Entelegynae</taxon>
        <taxon>Araneoidea</taxon>
        <taxon>Nephilidae</taxon>
        <taxon>Nephila</taxon>
    </lineage>
</organism>
<evidence type="ECO:0000259" key="3">
    <source>
        <dbReference type="PROSITE" id="PS50010"/>
    </source>
</evidence>
<name>A0A8X6P8V3_NEPPI</name>
<dbReference type="Gene3D" id="1.20.900.10">
    <property type="entry name" value="Dbl homology (DH) domain"/>
    <property type="match status" value="1"/>
</dbReference>
<dbReference type="OrthoDB" id="207120at2759"/>
<dbReference type="Pfam" id="PF00621">
    <property type="entry name" value="RhoGEF"/>
    <property type="match status" value="1"/>
</dbReference>
<gene>
    <name evidence="4" type="primary">Itsn1</name>
    <name evidence="4" type="ORF">NPIL_537711</name>
</gene>
<dbReference type="PANTHER" id="PTHR46006:SF6">
    <property type="entry name" value="INTERSECTIN-2 ISOFORM X1"/>
    <property type="match status" value="1"/>
</dbReference>
<dbReference type="InterPro" id="IPR000219">
    <property type="entry name" value="DH_dom"/>
</dbReference>
<dbReference type="GO" id="GO:0035025">
    <property type="term" value="P:positive regulation of Rho protein signal transduction"/>
    <property type="evidence" value="ECO:0007669"/>
    <property type="project" value="TreeGrafter"/>
</dbReference>
<dbReference type="SUPFAM" id="SSF48065">
    <property type="entry name" value="DBL homology domain (DH-domain)"/>
    <property type="match status" value="1"/>
</dbReference>
<evidence type="ECO:0000313" key="5">
    <source>
        <dbReference type="Proteomes" id="UP000887013"/>
    </source>
</evidence>
<evidence type="ECO:0000313" key="4">
    <source>
        <dbReference type="EMBL" id="GFT57802.1"/>
    </source>
</evidence>
<dbReference type="EMBL" id="BMAW01018301">
    <property type="protein sequence ID" value="GFT57802.1"/>
    <property type="molecule type" value="Genomic_DNA"/>
</dbReference>
<dbReference type="PANTHER" id="PTHR46006">
    <property type="entry name" value="RHO GUANINE NUCLEOTIDE EXCHANGE FACTOR AT 64C, ISOFORM A"/>
    <property type="match status" value="1"/>
</dbReference>
<sequence length="246" mass="28631">MKIKTFLPFYLVNINSFDSSAFESLSSKEKKRQHHIRELIATEESYVEDMSIALDAFHKPLRESSVLTKEELRSIFVNWKELIVCNTKLLRAMRVRSRMSSNNVIQKIGDLLCENLPHFTPYIRFCSCQLNAAALIQNKSENCVRFKEITKQCSADPRTKGMPLSSFLLKPMQRITKYPLLIQKIHEYTFEDHPDYAHLKEALNLAQQLCNQVNEGVRERENSDRLEWIQNHVLCDGLPEVSERGI</sequence>
<dbReference type="CDD" id="cd00160">
    <property type="entry name" value="RhoGEF"/>
    <property type="match status" value="1"/>
</dbReference>
<dbReference type="PROSITE" id="PS50010">
    <property type="entry name" value="DH_2"/>
    <property type="match status" value="1"/>
</dbReference>
<feature type="domain" description="DH" evidence="3">
    <location>
        <begin position="31"/>
        <end position="216"/>
    </location>
</feature>
<dbReference type="InterPro" id="IPR051480">
    <property type="entry name" value="Endocytic_GEF_Adapter"/>
</dbReference>